<dbReference type="PROSITE" id="PS50979">
    <property type="entry name" value="BC"/>
    <property type="match status" value="1"/>
</dbReference>
<dbReference type="SUPFAM" id="SSF56059">
    <property type="entry name" value="Glutathione synthetase ATP-binding domain-like"/>
    <property type="match status" value="1"/>
</dbReference>
<dbReference type="PROSITE" id="PS00867">
    <property type="entry name" value="CPSASE_2"/>
    <property type="match status" value="1"/>
</dbReference>
<dbReference type="SUPFAM" id="SSF51230">
    <property type="entry name" value="Single hybrid motif"/>
    <property type="match status" value="1"/>
</dbReference>
<proteinExistence type="predicted"/>
<evidence type="ECO:0000259" key="7">
    <source>
        <dbReference type="PROSITE" id="PS50968"/>
    </source>
</evidence>
<evidence type="ECO:0000256" key="4">
    <source>
        <dbReference type="ARBA" id="ARBA00022840"/>
    </source>
</evidence>
<dbReference type="InterPro" id="IPR016185">
    <property type="entry name" value="PreATP-grasp_dom_sf"/>
</dbReference>
<accession>A0ABR3QXK4</accession>
<dbReference type="InterPro" id="IPR000089">
    <property type="entry name" value="Biotin_lipoyl"/>
</dbReference>
<dbReference type="PANTHER" id="PTHR45007:SF1">
    <property type="entry name" value="CARBOXYLASE, PUTATIVE (AFU_ORTHOLOGUE AFUA_5G07570)-RELATED"/>
    <property type="match status" value="1"/>
</dbReference>
<evidence type="ECO:0000256" key="6">
    <source>
        <dbReference type="PROSITE-ProRule" id="PRU00409"/>
    </source>
</evidence>
<feature type="domain" description="ATP-grasp" evidence="8">
    <location>
        <begin position="61"/>
        <end position="256"/>
    </location>
</feature>
<protein>
    <submittedName>
        <fullName evidence="10">Uncharacterized protein</fullName>
    </submittedName>
</protein>
<dbReference type="Gene3D" id="3.30.470.20">
    <property type="entry name" value="ATP-grasp fold, B domain"/>
    <property type="match status" value="1"/>
</dbReference>
<feature type="domain" description="Lipoyl-binding" evidence="7">
    <location>
        <begin position="509"/>
        <end position="585"/>
    </location>
</feature>
<evidence type="ECO:0000256" key="5">
    <source>
        <dbReference type="ARBA" id="ARBA00023267"/>
    </source>
</evidence>
<keyword evidence="5" id="KW-0092">Biotin</keyword>
<dbReference type="InterPro" id="IPR011761">
    <property type="entry name" value="ATP-grasp"/>
</dbReference>
<keyword evidence="3 6" id="KW-0547">Nucleotide-binding</keyword>
<dbReference type="Pfam" id="PF02786">
    <property type="entry name" value="CPSase_L_D2"/>
    <property type="match status" value="1"/>
</dbReference>
<dbReference type="InterPro" id="IPR005479">
    <property type="entry name" value="CPAse_ATP-bd"/>
</dbReference>
<dbReference type="SUPFAM" id="SSF52440">
    <property type="entry name" value="PreATP-grasp domain"/>
    <property type="match status" value="1"/>
</dbReference>
<dbReference type="Pfam" id="PF02785">
    <property type="entry name" value="Biotin_carb_C"/>
    <property type="match status" value="1"/>
</dbReference>
<dbReference type="InterPro" id="IPR011764">
    <property type="entry name" value="Biotin_carboxylation_dom"/>
</dbReference>
<dbReference type="Gene3D" id="2.40.50.100">
    <property type="match status" value="1"/>
</dbReference>
<dbReference type="InterPro" id="IPR005482">
    <property type="entry name" value="Biotin_COase_C"/>
</dbReference>
<dbReference type="PROSITE" id="PS50975">
    <property type="entry name" value="ATP_GRASP"/>
    <property type="match status" value="1"/>
</dbReference>
<keyword evidence="11" id="KW-1185">Reference proteome</keyword>
<dbReference type="PANTHER" id="PTHR45007">
    <property type="entry name" value="CARBOXYLASE, PUTATIVE (AFU_ORTHOLOGUE AFUA_5G07570)-RELATED"/>
    <property type="match status" value="1"/>
</dbReference>
<evidence type="ECO:0000259" key="8">
    <source>
        <dbReference type="PROSITE" id="PS50975"/>
    </source>
</evidence>
<dbReference type="InterPro" id="IPR011053">
    <property type="entry name" value="Single_hybrid_motif"/>
</dbReference>
<comment type="caution">
    <text evidence="10">The sequence shown here is derived from an EMBL/GenBank/DDBJ whole genome shotgun (WGS) entry which is preliminary data.</text>
</comment>
<dbReference type="PROSITE" id="PS50968">
    <property type="entry name" value="BIOTINYL_LIPOYL"/>
    <property type="match status" value="1"/>
</dbReference>
<dbReference type="Proteomes" id="UP001521222">
    <property type="component" value="Unassembled WGS sequence"/>
</dbReference>
<keyword evidence="2" id="KW-0436">Ligase</keyword>
<gene>
    <name evidence="10" type="ORF">SLS59_007613</name>
</gene>
<dbReference type="EMBL" id="JAKIXB020000027">
    <property type="protein sequence ID" value="KAL1596872.1"/>
    <property type="molecule type" value="Genomic_DNA"/>
</dbReference>
<dbReference type="InterPro" id="IPR005481">
    <property type="entry name" value="BC-like_N"/>
</dbReference>
<dbReference type="SMART" id="SM00878">
    <property type="entry name" value="Biotin_carb_C"/>
    <property type="match status" value="1"/>
</dbReference>
<organism evidence="10 11">
    <name type="scientific">Nothophoma quercina</name>
    <dbReference type="NCBI Taxonomy" id="749835"/>
    <lineage>
        <taxon>Eukaryota</taxon>
        <taxon>Fungi</taxon>
        <taxon>Dikarya</taxon>
        <taxon>Ascomycota</taxon>
        <taxon>Pezizomycotina</taxon>
        <taxon>Dothideomycetes</taxon>
        <taxon>Pleosporomycetidae</taxon>
        <taxon>Pleosporales</taxon>
        <taxon>Pleosporineae</taxon>
        <taxon>Didymellaceae</taxon>
        <taxon>Nothophoma</taxon>
    </lineage>
</organism>
<dbReference type="Pfam" id="PF00289">
    <property type="entry name" value="Biotin_carb_N"/>
    <property type="match status" value="1"/>
</dbReference>
<evidence type="ECO:0000313" key="11">
    <source>
        <dbReference type="Proteomes" id="UP001521222"/>
    </source>
</evidence>
<keyword evidence="4 6" id="KW-0067">ATP-binding</keyword>
<evidence type="ECO:0000256" key="1">
    <source>
        <dbReference type="ARBA" id="ARBA00001953"/>
    </source>
</evidence>
<sequence length="592" mass="64687">MNIDTLIDIVKKHQIDAVHPGYGFLSESDVFASRMWKEGGAMVVGPGWEILANTGDKLKARQLAERCSVPVSPALQTPTNSVDQVRKFADSIGYPIMVKAVDGGGGRGIRLIRNEDQLASSVKRAVEESPSKQLFAEKAAVDGFRHVEVQIIGDGTGNVTHLWERECSIQRRYQKVVELAPSVIKDKTLIAKIIEDALRMARHVHYFSLGTFEFLVNPSTKEYYFLEVNPRLQVEHTITESISTTDIVRAQLLLAQGATLETCGLPSTLRHPEHPPPAHSIQLRITAENVESDWSLSIGKITGFQFPTGNGIRVDTHLISGRPAIVTADFDSLIAKLIITASSWDQCVWKAQRALEDTAISGVKTNISILRAIVAHPDFLNGECDTQWLETQQASLLATSQQITTPLDPLLRDTESTTSTAAVSTANTLFRKGDAWSLTLSPQGKKESKPTHHLELTKVLRNDFPTSLSADILFTTSASATSQTSSVPYTLTLSSTSASASASTSTHPRANPSNPSHIAIPFPGKLVEVLVDEGDIVKEGDVICVVQQMKMELEVRTSRSGRVSWVLEVEDGEEVDVGWLAAVVESEKEARL</sequence>
<dbReference type="Pfam" id="PF00364">
    <property type="entry name" value="Biotin_lipoyl"/>
    <property type="match status" value="1"/>
</dbReference>
<dbReference type="InterPro" id="IPR011054">
    <property type="entry name" value="Rudment_hybrid_motif"/>
</dbReference>
<evidence type="ECO:0000259" key="9">
    <source>
        <dbReference type="PROSITE" id="PS50979"/>
    </source>
</evidence>
<dbReference type="SUPFAM" id="SSF51246">
    <property type="entry name" value="Rudiment single hybrid motif"/>
    <property type="match status" value="1"/>
</dbReference>
<evidence type="ECO:0000256" key="3">
    <source>
        <dbReference type="ARBA" id="ARBA00022741"/>
    </source>
</evidence>
<evidence type="ECO:0000256" key="2">
    <source>
        <dbReference type="ARBA" id="ARBA00022598"/>
    </source>
</evidence>
<comment type="cofactor">
    <cofactor evidence="1">
        <name>biotin</name>
        <dbReference type="ChEBI" id="CHEBI:57586"/>
    </cofactor>
</comment>
<dbReference type="CDD" id="cd06850">
    <property type="entry name" value="biotinyl_domain"/>
    <property type="match status" value="1"/>
</dbReference>
<name>A0ABR3QXK4_9PLEO</name>
<evidence type="ECO:0000313" key="10">
    <source>
        <dbReference type="EMBL" id="KAL1596872.1"/>
    </source>
</evidence>
<reference evidence="10 11" key="1">
    <citation type="submission" date="2024-02" db="EMBL/GenBank/DDBJ databases">
        <title>De novo assembly and annotation of 12 fungi associated with fruit tree decline syndrome in Ontario, Canada.</title>
        <authorList>
            <person name="Sulman M."/>
            <person name="Ellouze W."/>
            <person name="Ilyukhin E."/>
        </authorList>
    </citation>
    <scope>NUCLEOTIDE SEQUENCE [LARGE SCALE GENOMIC DNA]</scope>
    <source>
        <strain evidence="10 11">M97-236</strain>
    </source>
</reference>
<feature type="domain" description="Biotin carboxylation" evidence="9">
    <location>
        <begin position="1"/>
        <end position="394"/>
    </location>
</feature>